<reference evidence="1" key="1">
    <citation type="submission" date="2015-10" db="EMBL/GenBank/DDBJ databases">
        <authorList>
            <person name="Gilbert D.G."/>
        </authorList>
    </citation>
    <scope>NUCLEOTIDE SEQUENCE</scope>
</reference>
<dbReference type="AlphaFoldDB" id="A0A160VDK3"/>
<proteinExistence type="predicted"/>
<dbReference type="Pfam" id="PF11392">
    <property type="entry name" value="AllH"/>
    <property type="match status" value="1"/>
</dbReference>
<protein>
    <submittedName>
        <fullName evidence="1">Carboxylase</fullName>
    </submittedName>
</protein>
<sequence length="283" mass="31072">MVAQPFTAYSISRPLLESLEKKPFTGYVAGIYKYSCNIIGDDGRMITLALPSIGNGPFSILIKVQTPFAAITPKMDVRAGHYGLTVDNRLFINLEGVDYWVPRLLQFPRSFHLKTSNAELLNDYTQWLEPLNEISTDKIVKDKLIARAMELQQALSNGNSIKRAVINLAGLGFGLTPSGDDYLLGVMASLWLTRNTTGLEEIARLACKKTTSLSAAFLKAASKGEFAECWHRLALAILSQETITVQAAISEIAQIGSYSGRDALSGFTTHFLESRFGVEVSQN</sequence>
<gene>
    <name evidence="1" type="ORF">MGWOODY_Mmi1592</name>
</gene>
<organism evidence="1">
    <name type="scientific">hydrothermal vent metagenome</name>
    <dbReference type="NCBI Taxonomy" id="652676"/>
    <lineage>
        <taxon>unclassified sequences</taxon>
        <taxon>metagenomes</taxon>
        <taxon>ecological metagenomes</taxon>
    </lineage>
</organism>
<dbReference type="InterPro" id="IPR021530">
    <property type="entry name" value="AllH-like"/>
</dbReference>
<accession>A0A160VDK3</accession>
<name>A0A160VDK3_9ZZZZ</name>
<dbReference type="EMBL" id="FAXC01000070">
    <property type="protein sequence ID" value="CUV08475.1"/>
    <property type="molecule type" value="Genomic_DNA"/>
</dbReference>
<evidence type="ECO:0000313" key="1">
    <source>
        <dbReference type="EMBL" id="CUV08475.1"/>
    </source>
</evidence>